<dbReference type="PRINTS" id="PR00981">
    <property type="entry name" value="TRNASYNTHSER"/>
</dbReference>
<evidence type="ECO:0000256" key="15">
    <source>
        <dbReference type="SAM" id="Coils"/>
    </source>
</evidence>
<evidence type="ECO:0000256" key="2">
    <source>
        <dbReference type="ARBA" id="ARBA00005045"/>
    </source>
</evidence>
<dbReference type="Pfam" id="PF00587">
    <property type="entry name" value="tRNA-synt_2b"/>
    <property type="match status" value="1"/>
</dbReference>
<dbReference type="PANTHER" id="PTHR43697:SF1">
    <property type="entry name" value="SERINE--TRNA LIGASE"/>
    <property type="match status" value="1"/>
</dbReference>
<dbReference type="EMBL" id="JAJNBZ010000003">
    <property type="protein sequence ID" value="MCE5169022.1"/>
    <property type="molecule type" value="Genomic_DNA"/>
</dbReference>
<evidence type="ECO:0000256" key="4">
    <source>
        <dbReference type="ARBA" id="ARBA00012840"/>
    </source>
</evidence>
<dbReference type="InterPro" id="IPR002317">
    <property type="entry name" value="Ser-tRNA-ligase_type_1"/>
</dbReference>
<comment type="catalytic activity">
    <reaction evidence="12">
        <text>tRNA(Sec) + L-serine + ATP = L-seryl-tRNA(Sec) + AMP + diphosphate + H(+)</text>
        <dbReference type="Rhea" id="RHEA:42580"/>
        <dbReference type="Rhea" id="RHEA-COMP:9742"/>
        <dbReference type="Rhea" id="RHEA-COMP:10128"/>
        <dbReference type="ChEBI" id="CHEBI:15378"/>
        <dbReference type="ChEBI" id="CHEBI:30616"/>
        <dbReference type="ChEBI" id="CHEBI:33019"/>
        <dbReference type="ChEBI" id="CHEBI:33384"/>
        <dbReference type="ChEBI" id="CHEBI:78442"/>
        <dbReference type="ChEBI" id="CHEBI:78533"/>
        <dbReference type="ChEBI" id="CHEBI:456215"/>
        <dbReference type="EC" id="6.1.1.11"/>
    </reaction>
</comment>
<evidence type="ECO:0000259" key="16">
    <source>
        <dbReference type="PROSITE" id="PS50862"/>
    </source>
</evidence>
<keyword evidence="9" id="KW-0648">Protein biosynthesis</keyword>
<dbReference type="InterPro" id="IPR045864">
    <property type="entry name" value="aa-tRNA-synth_II/BPL/LPL"/>
</dbReference>
<evidence type="ECO:0000256" key="13">
    <source>
        <dbReference type="ARBA" id="ARBA00048823"/>
    </source>
</evidence>
<dbReference type="Gene3D" id="3.30.930.10">
    <property type="entry name" value="Bira Bifunctional Protein, Domain 2"/>
    <property type="match status" value="1"/>
</dbReference>
<dbReference type="RefSeq" id="WP_233696124.1">
    <property type="nucleotide sequence ID" value="NZ_JAJNBZ010000003.1"/>
</dbReference>
<dbReference type="GO" id="GO:0004828">
    <property type="term" value="F:serine-tRNA ligase activity"/>
    <property type="evidence" value="ECO:0007669"/>
    <property type="project" value="UniProtKB-EC"/>
</dbReference>
<evidence type="ECO:0000256" key="6">
    <source>
        <dbReference type="ARBA" id="ARBA00022598"/>
    </source>
</evidence>
<dbReference type="InterPro" id="IPR006195">
    <property type="entry name" value="aa-tRNA-synth_II"/>
</dbReference>
<keyword evidence="6 17" id="KW-0436">Ligase</keyword>
<dbReference type="EC" id="6.1.1.11" evidence="4 14"/>
<dbReference type="InterPro" id="IPR042103">
    <property type="entry name" value="SerRS_1_N_sf"/>
</dbReference>
<reference evidence="17 18" key="1">
    <citation type="submission" date="2021-11" db="EMBL/GenBank/DDBJ databases">
        <title>Draft genome sequence of Paenibacillus profundus YoMME, a new Gram-positive bacteria with exoelectrogenic properties.</title>
        <authorList>
            <person name="Hubenova Y."/>
            <person name="Hubenova E."/>
            <person name="Manasiev Y."/>
            <person name="Peykov S."/>
            <person name="Mitov M."/>
        </authorList>
    </citation>
    <scope>NUCLEOTIDE SEQUENCE [LARGE SCALE GENOMIC DNA]</scope>
    <source>
        <strain evidence="17 18">YoMME</strain>
    </source>
</reference>
<evidence type="ECO:0000256" key="10">
    <source>
        <dbReference type="ARBA" id="ARBA00023146"/>
    </source>
</evidence>
<dbReference type="InterPro" id="IPR015866">
    <property type="entry name" value="Ser-tRNA-synth_1_N"/>
</dbReference>
<dbReference type="Gene3D" id="1.10.287.40">
    <property type="entry name" value="Serine-tRNA synthetase, tRNA binding domain"/>
    <property type="match status" value="1"/>
</dbReference>
<comment type="catalytic activity">
    <reaction evidence="13">
        <text>tRNA(Ser) + L-serine + ATP = L-seryl-tRNA(Ser) + AMP + diphosphate + H(+)</text>
        <dbReference type="Rhea" id="RHEA:12292"/>
        <dbReference type="Rhea" id="RHEA-COMP:9669"/>
        <dbReference type="Rhea" id="RHEA-COMP:9703"/>
        <dbReference type="ChEBI" id="CHEBI:15378"/>
        <dbReference type="ChEBI" id="CHEBI:30616"/>
        <dbReference type="ChEBI" id="CHEBI:33019"/>
        <dbReference type="ChEBI" id="CHEBI:33384"/>
        <dbReference type="ChEBI" id="CHEBI:78442"/>
        <dbReference type="ChEBI" id="CHEBI:78533"/>
        <dbReference type="ChEBI" id="CHEBI:456215"/>
        <dbReference type="EC" id="6.1.1.11"/>
    </reaction>
</comment>
<feature type="domain" description="Aminoacyl-transfer RNA synthetases class-II family profile" evidence="16">
    <location>
        <begin position="140"/>
        <end position="410"/>
    </location>
</feature>
<gene>
    <name evidence="17" type="primary">serS</name>
    <name evidence="17" type="ORF">LQV63_06825</name>
</gene>
<dbReference type="InterPro" id="IPR010978">
    <property type="entry name" value="tRNA-bd_arm"/>
</dbReference>
<organism evidence="17 18">
    <name type="scientific">Paenibacillus profundus</name>
    <dbReference type="NCBI Taxonomy" id="1173085"/>
    <lineage>
        <taxon>Bacteria</taxon>
        <taxon>Bacillati</taxon>
        <taxon>Bacillota</taxon>
        <taxon>Bacilli</taxon>
        <taxon>Bacillales</taxon>
        <taxon>Paenibacillaceae</taxon>
        <taxon>Paenibacillus</taxon>
    </lineage>
</organism>
<evidence type="ECO:0000256" key="5">
    <source>
        <dbReference type="ARBA" id="ARBA00022490"/>
    </source>
</evidence>
<comment type="pathway">
    <text evidence="2">Aminoacyl-tRNA biosynthesis; selenocysteinyl-tRNA(Sec) biosynthesis; L-seryl-tRNA(Sec) from L-serine and tRNA(Sec): step 1/1.</text>
</comment>
<evidence type="ECO:0000256" key="1">
    <source>
        <dbReference type="ARBA" id="ARBA00004496"/>
    </source>
</evidence>
<name>A0ABS8YC30_9BACL</name>
<keyword evidence="15" id="KW-0175">Coiled coil</keyword>
<dbReference type="NCBIfam" id="TIGR00414">
    <property type="entry name" value="serS"/>
    <property type="match status" value="1"/>
</dbReference>
<accession>A0ABS8YC30</accession>
<keyword evidence="10" id="KW-0030">Aminoacyl-tRNA synthetase</keyword>
<evidence type="ECO:0000313" key="18">
    <source>
        <dbReference type="Proteomes" id="UP001199916"/>
    </source>
</evidence>
<dbReference type="CDD" id="cd00770">
    <property type="entry name" value="SerRS_core"/>
    <property type="match status" value="1"/>
</dbReference>
<keyword evidence="8" id="KW-0067">ATP-binding</keyword>
<dbReference type="SUPFAM" id="SSF55681">
    <property type="entry name" value="Class II aaRS and biotin synthetases"/>
    <property type="match status" value="1"/>
</dbReference>
<evidence type="ECO:0000313" key="17">
    <source>
        <dbReference type="EMBL" id="MCE5169022.1"/>
    </source>
</evidence>
<dbReference type="PANTHER" id="PTHR43697">
    <property type="entry name" value="SERYL-TRNA SYNTHETASE"/>
    <property type="match status" value="1"/>
</dbReference>
<sequence>MLDMKWIRMNAEQVQRAAQLKGMAFDVQELLSWDAKRRDLLQITEAMRQERNTASGQVAVHMRAGDKEPAERLKEQVRRLNEELGRSEQELEEAERQYRRLLLLVPNLPSDDSPVGLTDADNVEVRRFGEPRTFDFPLLDHVELGERLDLFDIPRGVKVGGARSYYLKNAGLLLHRAVQQFAIDMLMDRGFTIMDVPLMARRDALIGTGFFPLGEDQCYAIPEEQLWLVGTSEVSLVSYYGDEIVDMSEPIRLAGVSACFRREVGSAGRDVRGLYRVHQFAKVEQVILAPNDAAVSNRLLEEMVGHAESILQALELPYRVVAVCTGDMSQKTFKQYDIETWMPSREAYGETHSASNLHDFQARRMNIRYRDAEGQLQYCHTLNNTAVATPRILIPLLENHQQADGSIRIPEALRPYMRGMAEIRL</sequence>
<feature type="coiled-coil region" evidence="15">
    <location>
        <begin position="70"/>
        <end position="104"/>
    </location>
</feature>
<keyword evidence="5" id="KW-0963">Cytoplasm</keyword>
<dbReference type="Proteomes" id="UP001199916">
    <property type="component" value="Unassembled WGS sequence"/>
</dbReference>
<dbReference type="PIRSF" id="PIRSF001529">
    <property type="entry name" value="Ser-tRNA-synth_IIa"/>
    <property type="match status" value="1"/>
</dbReference>
<keyword evidence="18" id="KW-1185">Reference proteome</keyword>
<comment type="subcellular location">
    <subcellularLocation>
        <location evidence="1">Cytoplasm</location>
    </subcellularLocation>
</comment>
<evidence type="ECO:0000256" key="7">
    <source>
        <dbReference type="ARBA" id="ARBA00022741"/>
    </source>
</evidence>
<evidence type="ECO:0000256" key="11">
    <source>
        <dbReference type="ARBA" id="ARBA00039158"/>
    </source>
</evidence>
<dbReference type="InterPro" id="IPR033729">
    <property type="entry name" value="SerRS_core"/>
</dbReference>
<comment type="caution">
    <text evidence="17">The sequence shown here is derived from an EMBL/GenBank/DDBJ whole genome shotgun (WGS) entry which is preliminary data.</text>
</comment>
<dbReference type="Pfam" id="PF02403">
    <property type="entry name" value="Seryl_tRNA_N"/>
    <property type="match status" value="1"/>
</dbReference>
<evidence type="ECO:0000256" key="12">
    <source>
        <dbReference type="ARBA" id="ARBA00047929"/>
    </source>
</evidence>
<keyword evidence="7" id="KW-0547">Nucleotide-binding</keyword>
<proteinExistence type="inferred from homology"/>
<evidence type="ECO:0000256" key="9">
    <source>
        <dbReference type="ARBA" id="ARBA00022917"/>
    </source>
</evidence>
<comment type="similarity">
    <text evidence="3">Belongs to the class-II aminoacyl-tRNA synthetase family. Type-1 seryl-tRNA synthetase subfamily.</text>
</comment>
<evidence type="ECO:0000256" key="14">
    <source>
        <dbReference type="NCBIfam" id="TIGR00414"/>
    </source>
</evidence>
<dbReference type="PROSITE" id="PS50862">
    <property type="entry name" value="AA_TRNA_LIGASE_II"/>
    <property type="match status" value="1"/>
</dbReference>
<dbReference type="InterPro" id="IPR002314">
    <property type="entry name" value="aa-tRNA-synt_IIb"/>
</dbReference>
<dbReference type="SUPFAM" id="SSF46589">
    <property type="entry name" value="tRNA-binding arm"/>
    <property type="match status" value="1"/>
</dbReference>
<evidence type="ECO:0000256" key="3">
    <source>
        <dbReference type="ARBA" id="ARBA00010728"/>
    </source>
</evidence>
<protein>
    <recommendedName>
        <fullName evidence="11 14">Serine--tRNA ligase</fullName>
        <ecNumber evidence="4 14">6.1.1.11</ecNumber>
    </recommendedName>
</protein>
<evidence type="ECO:0000256" key="8">
    <source>
        <dbReference type="ARBA" id="ARBA00022840"/>
    </source>
</evidence>